<dbReference type="GO" id="GO:0015078">
    <property type="term" value="F:proton transmembrane transporter activity"/>
    <property type="evidence" value="ECO:0007669"/>
    <property type="project" value="InterPro"/>
</dbReference>
<dbReference type="STRING" id="144512.A0A0V0TXI9"/>
<keyword evidence="9" id="KW-0472">Membrane</keyword>
<name>A0A0V0TXI9_9BILA</name>
<protein>
    <recommendedName>
        <fullName evidence="11">ATP synthase F(0) complex subunit e, mitochondrial</fullName>
    </recommendedName>
</protein>
<evidence type="ECO:0000256" key="8">
    <source>
        <dbReference type="ARBA" id="ARBA00023128"/>
    </source>
</evidence>
<evidence type="ECO:0000256" key="11">
    <source>
        <dbReference type="RuleBase" id="RU367005"/>
    </source>
</evidence>
<proteinExistence type="inferred from homology"/>
<evidence type="ECO:0000256" key="9">
    <source>
        <dbReference type="ARBA" id="ARBA00023136"/>
    </source>
</evidence>
<evidence type="ECO:0000313" key="12">
    <source>
        <dbReference type="EMBL" id="KRX43737.1"/>
    </source>
</evidence>
<dbReference type="Pfam" id="PF05680">
    <property type="entry name" value="ATP-synt_E"/>
    <property type="match status" value="1"/>
</dbReference>
<sequence length="141" mass="16233">MCFICHNKLYFSCNNLEKVSIFIYCLISGHPEMPIVAEHPNRVILKPPLKVSPTIRAARYVMLGLGILYGMTRQKYLTIKHEHFVRKVGEAHLRRKIAEAQELQIKGKKSLCEVGKELGLGYSVDWAGYKYEPIDMKKILK</sequence>
<evidence type="ECO:0000256" key="10">
    <source>
        <dbReference type="ARBA" id="ARBA00023310"/>
    </source>
</evidence>
<evidence type="ECO:0000256" key="5">
    <source>
        <dbReference type="ARBA" id="ARBA00022781"/>
    </source>
</evidence>
<dbReference type="OrthoDB" id="9982108at2759"/>
<dbReference type="InterPro" id="IPR008386">
    <property type="entry name" value="ATP_synth_F0_esu_mt"/>
</dbReference>
<keyword evidence="10 11" id="KW-0066">ATP synthesis</keyword>
<comment type="caution">
    <text evidence="12">The sequence shown here is derived from an EMBL/GenBank/DDBJ whole genome shotgun (WGS) entry which is preliminary data.</text>
</comment>
<dbReference type="GO" id="GO:0045259">
    <property type="term" value="C:proton-transporting ATP synthase complex"/>
    <property type="evidence" value="ECO:0007669"/>
    <property type="project" value="UniProtKB-UniRule"/>
</dbReference>
<evidence type="ECO:0000256" key="2">
    <source>
        <dbReference type="ARBA" id="ARBA00007333"/>
    </source>
</evidence>
<evidence type="ECO:0000256" key="4">
    <source>
        <dbReference type="ARBA" id="ARBA00022547"/>
    </source>
</evidence>
<reference evidence="12 13" key="1">
    <citation type="submission" date="2015-01" db="EMBL/GenBank/DDBJ databases">
        <title>Evolution of Trichinella species and genotypes.</title>
        <authorList>
            <person name="Korhonen P.K."/>
            <person name="Edoardo P."/>
            <person name="Giuseppe L.R."/>
            <person name="Gasser R.B."/>
        </authorList>
    </citation>
    <scope>NUCLEOTIDE SEQUENCE [LARGE SCALE GENOMIC DNA]</scope>
    <source>
        <strain evidence="12">ISS417</strain>
    </source>
</reference>
<dbReference type="AlphaFoldDB" id="A0A0V0TXI9"/>
<gene>
    <name evidence="12" type="ORF">T05_15091</name>
</gene>
<dbReference type="Proteomes" id="UP000055048">
    <property type="component" value="Unassembled WGS sequence"/>
</dbReference>
<evidence type="ECO:0000256" key="6">
    <source>
        <dbReference type="ARBA" id="ARBA00022792"/>
    </source>
</evidence>
<keyword evidence="7 11" id="KW-0406">Ion transport</keyword>
<comment type="similarity">
    <text evidence="2 11">Belongs to the ATPase e subunit family.</text>
</comment>
<keyword evidence="13" id="KW-1185">Reference proteome</keyword>
<comment type="subunit">
    <text evidence="11">F-type ATPases have 2 components, CF(1) - the catalytic core - and CF(0) - the membrane proton channel. CF(1) and CF(0) have multiple subunits.</text>
</comment>
<evidence type="ECO:0000256" key="1">
    <source>
        <dbReference type="ARBA" id="ARBA00004273"/>
    </source>
</evidence>
<organism evidence="12 13">
    <name type="scientific">Trichinella murrelli</name>
    <dbReference type="NCBI Taxonomy" id="144512"/>
    <lineage>
        <taxon>Eukaryota</taxon>
        <taxon>Metazoa</taxon>
        <taxon>Ecdysozoa</taxon>
        <taxon>Nematoda</taxon>
        <taxon>Enoplea</taxon>
        <taxon>Dorylaimia</taxon>
        <taxon>Trichinellida</taxon>
        <taxon>Trichinellidae</taxon>
        <taxon>Trichinella</taxon>
    </lineage>
</organism>
<dbReference type="GO" id="GO:0015986">
    <property type="term" value="P:proton motive force-driven ATP synthesis"/>
    <property type="evidence" value="ECO:0007669"/>
    <property type="project" value="InterPro"/>
</dbReference>
<keyword evidence="4 11" id="KW-0138">CF(0)</keyword>
<dbReference type="EMBL" id="JYDJ01000112">
    <property type="protein sequence ID" value="KRX43737.1"/>
    <property type="molecule type" value="Genomic_DNA"/>
</dbReference>
<keyword evidence="5 11" id="KW-0375">Hydrogen ion transport</keyword>
<dbReference type="GO" id="GO:0005743">
    <property type="term" value="C:mitochondrial inner membrane"/>
    <property type="evidence" value="ECO:0007669"/>
    <property type="project" value="UniProtKB-SubCell"/>
</dbReference>
<keyword evidence="6 11" id="KW-0999">Mitochondrion inner membrane</keyword>
<comment type="function">
    <text evidence="11">Subunit e, of the mitochondrial membrane ATP synthase complex (F(1)F(0) ATP synthase or Complex V) that produces ATP from ADP in the presence of a proton gradient across the membrane which is generated by electron transport complexes of the respiratory chain. ATP synthase complex consist of a soluble F(1) head domain - the catalytic core - and a membrane F(1) domain - the membrane proton channel. These two domains are linked by a central stalk rotating inside the F(1) region and a stationary peripheral stalk. During catalysis, ATP synthesis in the catalytic domain of F(1) is coupled via a rotary mechanism of the central stalk subunits to proton translocation. In vivo, can only synthesize ATP although its ATP hydrolase activity can be activated artificially in vitro. Part of the complex F(0) domain.</text>
</comment>
<evidence type="ECO:0000256" key="3">
    <source>
        <dbReference type="ARBA" id="ARBA00022448"/>
    </source>
</evidence>
<keyword evidence="8 11" id="KW-0496">Mitochondrion</keyword>
<comment type="subcellular location">
    <subcellularLocation>
        <location evidence="1 11">Mitochondrion inner membrane</location>
    </subcellularLocation>
</comment>
<keyword evidence="3 11" id="KW-0813">Transport</keyword>
<accession>A0A0V0TXI9</accession>
<evidence type="ECO:0000256" key="7">
    <source>
        <dbReference type="ARBA" id="ARBA00023065"/>
    </source>
</evidence>
<evidence type="ECO:0000313" key="13">
    <source>
        <dbReference type="Proteomes" id="UP000055048"/>
    </source>
</evidence>